<gene>
    <name evidence="1" type="ORF">SMRZ_LOCUS7114</name>
</gene>
<dbReference type="PROSITE" id="PS51257">
    <property type="entry name" value="PROKAR_LIPOPROTEIN"/>
    <property type="match status" value="1"/>
</dbReference>
<evidence type="ECO:0000313" key="2">
    <source>
        <dbReference type="Proteomes" id="UP000277204"/>
    </source>
</evidence>
<protein>
    <submittedName>
        <fullName evidence="1">Uncharacterized protein</fullName>
    </submittedName>
</protein>
<evidence type="ECO:0000313" key="1">
    <source>
        <dbReference type="EMBL" id="VDO74780.1"/>
    </source>
</evidence>
<dbReference type="AlphaFoldDB" id="A0A183LTI9"/>
<dbReference type="EMBL" id="UZAI01002802">
    <property type="protein sequence ID" value="VDO74780.1"/>
    <property type="molecule type" value="Genomic_DNA"/>
</dbReference>
<name>A0A183LTI9_9TREM</name>
<organism evidence="1 2">
    <name type="scientific">Schistosoma margrebowiei</name>
    <dbReference type="NCBI Taxonomy" id="48269"/>
    <lineage>
        <taxon>Eukaryota</taxon>
        <taxon>Metazoa</taxon>
        <taxon>Spiralia</taxon>
        <taxon>Lophotrochozoa</taxon>
        <taxon>Platyhelminthes</taxon>
        <taxon>Trematoda</taxon>
        <taxon>Digenea</taxon>
        <taxon>Strigeidida</taxon>
        <taxon>Schistosomatoidea</taxon>
        <taxon>Schistosomatidae</taxon>
        <taxon>Schistosoma</taxon>
    </lineage>
</organism>
<proteinExistence type="predicted"/>
<accession>A0A183LTI9</accession>
<keyword evidence="2" id="KW-1185">Reference proteome</keyword>
<reference evidence="1 2" key="1">
    <citation type="submission" date="2018-11" db="EMBL/GenBank/DDBJ databases">
        <authorList>
            <consortium name="Pathogen Informatics"/>
        </authorList>
    </citation>
    <scope>NUCLEOTIDE SEQUENCE [LARGE SCALE GENOMIC DNA]</scope>
    <source>
        <strain evidence="1 2">Zambia</strain>
    </source>
</reference>
<sequence length="129" mass="14778">MQEKTIRVAAASTAVGACRQSKSSKSTTEEYLELKITLCQPTPNSEFSIQMLRQFYCMVRKPGELQKPSSRRCKCLLTVVYATYFRSVGQTLLETNQISAKEEIRKKLWKWIGHTLRKTPNCVTRQALT</sequence>
<dbReference type="Proteomes" id="UP000277204">
    <property type="component" value="Unassembled WGS sequence"/>
</dbReference>